<dbReference type="CDD" id="cd00412">
    <property type="entry name" value="pyrophosphatase"/>
    <property type="match status" value="1"/>
</dbReference>
<gene>
    <name evidence="7" type="primary">ppa</name>
    <name evidence="8" type="ordered locus">Tneu_0742</name>
</gene>
<dbReference type="EC" id="3.6.1.1" evidence="7"/>
<dbReference type="NCBIfam" id="NF002317">
    <property type="entry name" value="PRK01250.1"/>
    <property type="match status" value="1"/>
</dbReference>
<protein>
    <recommendedName>
        <fullName evidence="7">Inorganic pyrophosphatase</fullName>
        <ecNumber evidence="7">3.6.1.1</ecNumber>
    </recommendedName>
    <alternativeName>
        <fullName evidence="7">Pyrophosphate phospho-hydrolase</fullName>
        <shortName evidence="7">PPase</shortName>
    </alternativeName>
</protein>
<dbReference type="Gene3D" id="3.90.80.10">
    <property type="entry name" value="Inorganic pyrophosphatase"/>
    <property type="match status" value="1"/>
</dbReference>
<keyword evidence="3 7" id="KW-0479">Metal-binding</keyword>
<dbReference type="STRING" id="444157.Tneu_0742"/>
<dbReference type="PANTHER" id="PTHR10286">
    <property type="entry name" value="INORGANIC PYROPHOSPHATASE"/>
    <property type="match status" value="1"/>
</dbReference>
<proteinExistence type="inferred from homology"/>
<comment type="cofactor">
    <cofactor evidence="1 7">
        <name>Mg(2+)</name>
        <dbReference type="ChEBI" id="CHEBI:18420"/>
    </cofactor>
</comment>
<comment type="similarity">
    <text evidence="7">Belongs to the PPase family.</text>
</comment>
<dbReference type="PROSITE" id="PS00387">
    <property type="entry name" value="PPASE"/>
    <property type="match status" value="1"/>
</dbReference>
<keyword evidence="2 7" id="KW-0963">Cytoplasm</keyword>
<feature type="binding site" evidence="7">
    <location>
        <position position="142"/>
    </location>
    <ligand>
        <name>substrate</name>
    </ligand>
</feature>
<evidence type="ECO:0000256" key="1">
    <source>
        <dbReference type="ARBA" id="ARBA00001946"/>
    </source>
</evidence>
<keyword evidence="4 7" id="KW-0378">Hydrolase</keyword>
<dbReference type="FunFam" id="3.90.80.10:FF:000003">
    <property type="entry name" value="Inorganic pyrophosphatase"/>
    <property type="match status" value="1"/>
</dbReference>
<evidence type="ECO:0000256" key="4">
    <source>
        <dbReference type="ARBA" id="ARBA00022801"/>
    </source>
</evidence>
<dbReference type="SUPFAM" id="SSF50324">
    <property type="entry name" value="Inorganic pyrophosphatase"/>
    <property type="match status" value="1"/>
</dbReference>
<evidence type="ECO:0000256" key="3">
    <source>
        <dbReference type="ARBA" id="ARBA00022723"/>
    </source>
</evidence>
<evidence type="ECO:0000256" key="5">
    <source>
        <dbReference type="ARBA" id="ARBA00022842"/>
    </source>
</evidence>
<evidence type="ECO:0000313" key="9">
    <source>
        <dbReference type="Proteomes" id="UP000001694"/>
    </source>
</evidence>
<accession>B1YD18</accession>
<feature type="binding site" evidence="7">
    <location>
        <position position="71"/>
    </location>
    <ligand>
        <name>Mg(2+)</name>
        <dbReference type="ChEBI" id="CHEBI:18420"/>
        <label>2</label>
    </ligand>
</feature>
<dbReference type="HAMAP" id="MF_00209">
    <property type="entry name" value="Inorganic_PPase"/>
    <property type="match status" value="1"/>
</dbReference>
<feature type="binding site" evidence="7">
    <location>
        <position position="103"/>
    </location>
    <ligand>
        <name>Mg(2+)</name>
        <dbReference type="ChEBI" id="CHEBI:18420"/>
        <label>1</label>
    </ligand>
</feature>
<evidence type="ECO:0000256" key="6">
    <source>
        <dbReference type="ARBA" id="ARBA00047820"/>
    </source>
</evidence>
<comment type="subunit">
    <text evidence="7">Homohexamer.</text>
</comment>
<dbReference type="GO" id="GO:0000287">
    <property type="term" value="F:magnesium ion binding"/>
    <property type="evidence" value="ECO:0007669"/>
    <property type="project" value="UniProtKB-UniRule"/>
</dbReference>
<dbReference type="KEGG" id="tne:Tneu_0742"/>
<evidence type="ECO:0000256" key="2">
    <source>
        <dbReference type="ARBA" id="ARBA00022490"/>
    </source>
</evidence>
<dbReference type="GO" id="GO:0006796">
    <property type="term" value="P:phosphate-containing compound metabolic process"/>
    <property type="evidence" value="ECO:0007669"/>
    <property type="project" value="InterPro"/>
</dbReference>
<dbReference type="AlphaFoldDB" id="B1YD18"/>
<name>B1YD18_PYRNV</name>
<dbReference type="InterPro" id="IPR036649">
    <property type="entry name" value="Pyrophosphatase_sf"/>
</dbReference>
<evidence type="ECO:0000313" key="8">
    <source>
        <dbReference type="EMBL" id="ACB39681.1"/>
    </source>
</evidence>
<comment type="catalytic activity">
    <reaction evidence="6 7">
        <text>diphosphate + H2O = 2 phosphate + H(+)</text>
        <dbReference type="Rhea" id="RHEA:24576"/>
        <dbReference type="ChEBI" id="CHEBI:15377"/>
        <dbReference type="ChEBI" id="CHEBI:15378"/>
        <dbReference type="ChEBI" id="CHEBI:33019"/>
        <dbReference type="ChEBI" id="CHEBI:43474"/>
        <dbReference type="EC" id="3.6.1.1"/>
    </reaction>
</comment>
<comment type="function">
    <text evidence="7">Catalyzes the hydrolysis of inorganic pyrophosphate (PPi) forming two phosphate ions.</text>
</comment>
<dbReference type="eggNOG" id="arCOG01711">
    <property type="taxonomic scope" value="Archaea"/>
</dbReference>
<feature type="binding site" evidence="7">
    <location>
        <position position="71"/>
    </location>
    <ligand>
        <name>Mg(2+)</name>
        <dbReference type="ChEBI" id="CHEBI:18420"/>
        <label>1</label>
    </ligand>
</feature>
<feature type="binding site" evidence="7">
    <location>
        <position position="44"/>
    </location>
    <ligand>
        <name>substrate</name>
    </ligand>
</feature>
<feature type="binding site" evidence="7">
    <location>
        <position position="30"/>
    </location>
    <ligand>
        <name>substrate</name>
    </ligand>
</feature>
<dbReference type="GO" id="GO:0004427">
    <property type="term" value="F:inorganic diphosphate phosphatase activity"/>
    <property type="evidence" value="ECO:0007669"/>
    <property type="project" value="UniProtKB-UniRule"/>
</dbReference>
<dbReference type="HOGENOM" id="CLU_073198_1_0_2"/>
<dbReference type="Proteomes" id="UP000001694">
    <property type="component" value="Chromosome"/>
</dbReference>
<sequence>MPKDPGMKAGKNPPEDIYVFIEIPKGSNIKYEFDEEMRAIVVDRILYTAMFYPFNYGYIPETLEEDGDPLDCLVVTHETLLPGVVIRARPIGVLITEDEEGVDRKIIAVPHEKVDPRFAGVRDVKDLPESVLSQIKHFFEHYKELEPGKWVKVKEFKGREEALKIISEAVSRKKNK</sequence>
<feature type="binding site" evidence="7">
    <location>
        <position position="66"/>
    </location>
    <ligand>
        <name>Mg(2+)</name>
        <dbReference type="ChEBI" id="CHEBI:18420"/>
        <label>1</label>
    </ligand>
</feature>
<dbReference type="SMR" id="B1YD18"/>
<comment type="subcellular location">
    <subcellularLocation>
        <location evidence="7">Cytoplasm</location>
    </subcellularLocation>
</comment>
<keyword evidence="9" id="KW-1185">Reference proteome</keyword>
<reference evidence="8" key="1">
    <citation type="submission" date="2008-03" db="EMBL/GenBank/DDBJ databases">
        <title>Complete sequence of Thermoproteus neutrophilus V24Sta.</title>
        <authorList>
            <consortium name="US DOE Joint Genome Institute"/>
            <person name="Copeland A."/>
            <person name="Lucas S."/>
            <person name="Lapidus A."/>
            <person name="Glavina del Rio T."/>
            <person name="Dalin E."/>
            <person name="Tice H."/>
            <person name="Bruce D."/>
            <person name="Goodwin L."/>
            <person name="Pitluck S."/>
            <person name="Sims D."/>
            <person name="Brettin T."/>
            <person name="Detter J.C."/>
            <person name="Han C."/>
            <person name="Kuske C.R."/>
            <person name="Schmutz J."/>
            <person name="Larimer F."/>
            <person name="Land M."/>
            <person name="Hauser L."/>
            <person name="Kyrpides N."/>
            <person name="Mikhailova N."/>
            <person name="Biddle J.F."/>
            <person name="Zhang Z."/>
            <person name="Fitz-Gibbon S.T."/>
            <person name="Lowe T.M."/>
            <person name="Saltikov C."/>
            <person name="House C.H."/>
            <person name="Richardson P."/>
        </authorList>
    </citation>
    <scope>NUCLEOTIDE SEQUENCE [LARGE SCALE GENOMIC DNA]</scope>
    <source>
        <strain evidence="8">V24Sta</strain>
    </source>
</reference>
<feature type="binding site" evidence="7">
    <location>
        <position position="56"/>
    </location>
    <ligand>
        <name>substrate</name>
    </ligand>
</feature>
<organism evidence="8 9">
    <name type="scientific">Pyrobaculum neutrophilum (strain DSM 2338 / JCM 9278 / NBRC 100436 / V24Sta)</name>
    <name type="common">Thermoproteus neutrophilus</name>
    <dbReference type="NCBI Taxonomy" id="444157"/>
    <lineage>
        <taxon>Archaea</taxon>
        <taxon>Thermoproteota</taxon>
        <taxon>Thermoprotei</taxon>
        <taxon>Thermoproteales</taxon>
        <taxon>Thermoproteaceae</taxon>
        <taxon>Pyrobaculum</taxon>
    </lineage>
</organism>
<keyword evidence="5 7" id="KW-0460">Magnesium</keyword>
<dbReference type="GO" id="GO:0005737">
    <property type="term" value="C:cytoplasm"/>
    <property type="evidence" value="ECO:0007669"/>
    <property type="project" value="UniProtKB-SubCell"/>
</dbReference>
<dbReference type="EMBL" id="CP001014">
    <property type="protein sequence ID" value="ACB39681.1"/>
    <property type="molecule type" value="Genomic_DNA"/>
</dbReference>
<evidence type="ECO:0000256" key="7">
    <source>
        <dbReference type="HAMAP-Rule" id="MF_00209"/>
    </source>
</evidence>
<dbReference type="Pfam" id="PF00719">
    <property type="entry name" value="Pyrophosphatase"/>
    <property type="match status" value="1"/>
</dbReference>
<dbReference type="InterPro" id="IPR008162">
    <property type="entry name" value="Pyrophosphatase"/>
</dbReference>